<dbReference type="PANTHER" id="PTHR34139">
    <property type="entry name" value="UPF0331 PROTEIN MJ0127"/>
    <property type="match status" value="1"/>
</dbReference>
<evidence type="ECO:0000256" key="1">
    <source>
        <dbReference type="ARBA" id="ARBA00022553"/>
    </source>
</evidence>
<evidence type="ECO:0000256" key="3">
    <source>
        <dbReference type="ARBA" id="ARBA00022722"/>
    </source>
</evidence>
<keyword evidence="1" id="KW-0597">Phosphoprotein</keyword>
<dbReference type="InterPro" id="IPR051813">
    <property type="entry name" value="HepT_RNase_toxin"/>
</dbReference>
<dbReference type="EMBL" id="JAZHGC010000056">
    <property type="protein sequence ID" value="MEM5291652.1"/>
    <property type="molecule type" value="Genomic_DNA"/>
</dbReference>
<proteinExistence type="predicted"/>
<evidence type="ECO:0000256" key="5">
    <source>
        <dbReference type="ARBA" id="ARBA00022801"/>
    </source>
</evidence>
<evidence type="ECO:0000256" key="4">
    <source>
        <dbReference type="ARBA" id="ARBA00022741"/>
    </source>
</evidence>
<keyword evidence="3" id="KW-0540">Nuclease</keyword>
<gene>
    <name evidence="6" type="ORF">V4C55_38640</name>
</gene>
<keyword evidence="7" id="KW-1185">Reference proteome</keyword>
<keyword evidence="2" id="KW-1277">Toxin-antitoxin system</keyword>
<dbReference type="RefSeq" id="WP_233471979.1">
    <property type="nucleotide sequence ID" value="NZ_CAJHCS010000019.1"/>
</dbReference>
<dbReference type="InterPro" id="IPR008201">
    <property type="entry name" value="HepT-like"/>
</dbReference>
<evidence type="ECO:0000256" key="2">
    <source>
        <dbReference type="ARBA" id="ARBA00022649"/>
    </source>
</evidence>
<protein>
    <submittedName>
        <fullName evidence="6">DUF86 domain-containing protein</fullName>
    </submittedName>
</protein>
<keyword evidence="4" id="KW-0547">Nucleotide-binding</keyword>
<keyword evidence="5" id="KW-0378">Hydrolase</keyword>
<name>A0ABU9QQ75_9BURK</name>
<reference evidence="6 7" key="1">
    <citation type="submission" date="2024-01" db="EMBL/GenBank/DDBJ databases">
        <title>The diversity of rhizobia nodulating Mimosa spp. in eleven states of Brazil covering several biomes is determined by host plant, location, and edaphic factors.</title>
        <authorList>
            <person name="Rouws L."/>
            <person name="Barauna A."/>
            <person name="Beukes C."/>
            <person name="De Faria S.M."/>
            <person name="Gross E."/>
            <person name="Dos Reis Junior F.B."/>
            <person name="Simon M."/>
            <person name="Maluk M."/>
            <person name="Odee D.W."/>
            <person name="Kenicer G."/>
            <person name="Young J.P.W."/>
            <person name="Reis V.M."/>
            <person name="Zilli J."/>
            <person name="James E.K."/>
        </authorList>
    </citation>
    <scope>NUCLEOTIDE SEQUENCE [LARGE SCALE GENOMIC DNA]</scope>
    <source>
        <strain evidence="6 7">JPY77</strain>
    </source>
</reference>
<evidence type="ECO:0000313" key="6">
    <source>
        <dbReference type="EMBL" id="MEM5291652.1"/>
    </source>
</evidence>
<organism evidence="6 7">
    <name type="scientific">Paraburkholderia sabiae</name>
    <dbReference type="NCBI Taxonomy" id="273251"/>
    <lineage>
        <taxon>Bacteria</taxon>
        <taxon>Pseudomonadati</taxon>
        <taxon>Pseudomonadota</taxon>
        <taxon>Betaproteobacteria</taxon>
        <taxon>Burkholderiales</taxon>
        <taxon>Burkholderiaceae</taxon>
        <taxon>Paraburkholderia</taxon>
    </lineage>
</organism>
<dbReference type="PANTHER" id="PTHR34139:SF1">
    <property type="entry name" value="RNASE MJ1380-RELATED"/>
    <property type="match status" value="1"/>
</dbReference>
<evidence type="ECO:0000313" key="7">
    <source>
        <dbReference type="Proteomes" id="UP001494588"/>
    </source>
</evidence>
<dbReference type="Pfam" id="PF01934">
    <property type="entry name" value="HepT-like"/>
    <property type="match status" value="1"/>
</dbReference>
<comment type="caution">
    <text evidence="6">The sequence shown here is derived from an EMBL/GenBank/DDBJ whole genome shotgun (WGS) entry which is preliminary data.</text>
</comment>
<sequence length="119" mass="13814">MKKNDLRIADYLDHMLEAIGRIERYTRGMTSDAFAAESLVQDAPIRNLEIIGEAARNVERHHANFAARHADVPWEDMYLMRNRISHGYFSVDPAVVWQTIVRDLPVLKEQIARIREQTP</sequence>
<dbReference type="Proteomes" id="UP001494588">
    <property type="component" value="Unassembled WGS sequence"/>
</dbReference>
<accession>A0ABU9QQ75</accession>